<feature type="transmembrane region" description="Helical" evidence="1">
    <location>
        <begin position="30"/>
        <end position="50"/>
    </location>
</feature>
<sequence>MSDFLLLLGVALCALSLVAAIVSVLMTRAPRGAAILLVAGILSLALAAWVEPGSVGFDRIPQAMDRVLP</sequence>
<dbReference type="KEGG" id="paru:CYR75_02195"/>
<name>A0A2K9MCB4_9RHOB</name>
<dbReference type="AlphaFoldDB" id="A0A2K9MCB4"/>
<dbReference type="RefSeq" id="WP_101498644.1">
    <property type="nucleotide sequence ID" value="NZ_CP025583.1"/>
</dbReference>
<keyword evidence="1" id="KW-1133">Transmembrane helix</keyword>
<gene>
    <name evidence="2" type="ORF">CYR75_02195</name>
</gene>
<organism evidence="2 3">
    <name type="scientific">Paracoccus jeotgali</name>
    <dbReference type="NCBI Taxonomy" id="2065379"/>
    <lineage>
        <taxon>Bacteria</taxon>
        <taxon>Pseudomonadati</taxon>
        <taxon>Pseudomonadota</taxon>
        <taxon>Alphaproteobacteria</taxon>
        <taxon>Rhodobacterales</taxon>
        <taxon>Paracoccaceae</taxon>
        <taxon>Paracoccus</taxon>
    </lineage>
</organism>
<evidence type="ECO:0000313" key="2">
    <source>
        <dbReference type="EMBL" id="AUM73260.1"/>
    </source>
</evidence>
<evidence type="ECO:0000256" key="1">
    <source>
        <dbReference type="SAM" id="Phobius"/>
    </source>
</evidence>
<reference evidence="3" key="1">
    <citation type="submission" date="2017-12" db="EMBL/GenBank/DDBJ databases">
        <title>Genomic analysis of Paracoccus sp. CBA4604.</title>
        <authorList>
            <person name="Roh S.W."/>
            <person name="Kim J.Y."/>
            <person name="Kim J.S."/>
        </authorList>
    </citation>
    <scope>NUCLEOTIDE SEQUENCE [LARGE SCALE GENOMIC DNA]</scope>
    <source>
        <strain evidence="3">CBA4604</strain>
    </source>
</reference>
<keyword evidence="3" id="KW-1185">Reference proteome</keyword>
<evidence type="ECO:0000313" key="3">
    <source>
        <dbReference type="Proteomes" id="UP000234882"/>
    </source>
</evidence>
<dbReference type="OrthoDB" id="7776983at2"/>
<protein>
    <submittedName>
        <fullName evidence="2">Uncharacterized protein</fullName>
    </submittedName>
</protein>
<keyword evidence="1" id="KW-0812">Transmembrane</keyword>
<accession>A0A2K9MCB4</accession>
<keyword evidence="1" id="KW-0472">Membrane</keyword>
<proteinExistence type="predicted"/>
<dbReference type="EMBL" id="CP025583">
    <property type="protein sequence ID" value="AUM73260.1"/>
    <property type="molecule type" value="Genomic_DNA"/>
</dbReference>
<dbReference type="Proteomes" id="UP000234882">
    <property type="component" value="Chromosome"/>
</dbReference>